<evidence type="ECO:0000313" key="1">
    <source>
        <dbReference type="EMBL" id="KAJ8647541.1"/>
    </source>
</evidence>
<gene>
    <name evidence="1" type="ORF">MRB53_000564</name>
</gene>
<reference evidence="1 2" key="1">
    <citation type="journal article" date="2022" name="Hortic Res">
        <title>A haplotype resolved chromosomal level avocado genome allows analysis of novel avocado genes.</title>
        <authorList>
            <person name="Nath O."/>
            <person name="Fletcher S.J."/>
            <person name="Hayward A."/>
            <person name="Shaw L.M."/>
            <person name="Masouleh A.K."/>
            <person name="Furtado A."/>
            <person name="Henry R.J."/>
            <person name="Mitter N."/>
        </authorList>
    </citation>
    <scope>NUCLEOTIDE SEQUENCE [LARGE SCALE GENOMIC DNA]</scope>
    <source>
        <strain evidence="2">cv. Hass</strain>
    </source>
</reference>
<keyword evidence="2" id="KW-1185">Reference proteome</keyword>
<proteinExistence type="predicted"/>
<accession>A0ACC2MQ31</accession>
<name>A0ACC2MQ31_PERAE</name>
<comment type="caution">
    <text evidence="1">The sequence shown here is derived from an EMBL/GenBank/DDBJ whole genome shotgun (WGS) entry which is preliminary data.</text>
</comment>
<protein>
    <submittedName>
        <fullName evidence="1">Uncharacterized protein</fullName>
    </submittedName>
</protein>
<sequence length="142" mass="16016">MRRHMRAGECSPYMKEIGPQCSSYCWSIVHPVPTAHFKDTIVHVAAALGKTEVVKELLLWIKEMNHEMSLEVLLGNQLGNNPLYSAALMGQIETLRVMIEEVPELALARNMYGETPIFQAAVSDSKVSSSIFRTRLYATTRY</sequence>
<dbReference type="EMBL" id="CM056809">
    <property type="protein sequence ID" value="KAJ8647541.1"/>
    <property type="molecule type" value="Genomic_DNA"/>
</dbReference>
<evidence type="ECO:0000313" key="2">
    <source>
        <dbReference type="Proteomes" id="UP001234297"/>
    </source>
</evidence>
<dbReference type="Proteomes" id="UP001234297">
    <property type="component" value="Chromosome 1"/>
</dbReference>
<organism evidence="1 2">
    <name type="scientific">Persea americana</name>
    <name type="common">Avocado</name>
    <dbReference type="NCBI Taxonomy" id="3435"/>
    <lineage>
        <taxon>Eukaryota</taxon>
        <taxon>Viridiplantae</taxon>
        <taxon>Streptophyta</taxon>
        <taxon>Embryophyta</taxon>
        <taxon>Tracheophyta</taxon>
        <taxon>Spermatophyta</taxon>
        <taxon>Magnoliopsida</taxon>
        <taxon>Magnoliidae</taxon>
        <taxon>Laurales</taxon>
        <taxon>Lauraceae</taxon>
        <taxon>Persea</taxon>
    </lineage>
</organism>